<feature type="compositionally biased region" description="Low complexity" evidence="1">
    <location>
        <begin position="32"/>
        <end position="46"/>
    </location>
</feature>
<feature type="region of interest" description="Disordered" evidence="1">
    <location>
        <begin position="89"/>
        <end position="108"/>
    </location>
</feature>
<comment type="caution">
    <text evidence="2">The sequence shown here is derived from an EMBL/GenBank/DDBJ whole genome shotgun (WGS) entry which is preliminary data.</text>
</comment>
<sequence length="191" mass="20575">MAGLCEGGNEPPGSLKASRDIHVSSIAPSPHTSTEAVQEETTATTTSKIEFSNPTLVSGLHKIAGPPRRANSALQCNTDTYRHLLRSAVRTPDEGDNAGKMSPGSSTESYPAFAHLGLRENHGRNFNQVTCPDRESNPGHLVSRPDALTVTPQGFVKDIVYSQKPRNIDDVRVKITQAFQQIDPLMLTGMG</sequence>
<evidence type="ECO:0000313" key="2">
    <source>
        <dbReference type="EMBL" id="KAJ4449997.1"/>
    </source>
</evidence>
<protein>
    <submittedName>
        <fullName evidence="2">Uncharacterized protein</fullName>
    </submittedName>
</protein>
<accession>A0ABQ8TTG0</accession>
<evidence type="ECO:0000313" key="3">
    <source>
        <dbReference type="Proteomes" id="UP001148838"/>
    </source>
</evidence>
<evidence type="ECO:0000256" key="1">
    <source>
        <dbReference type="SAM" id="MobiDB-lite"/>
    </source>
</evidence>
<proteinExistence type="predicted"/>
<reference evidence="2 3" key="1">
    <citation type="journal article" date="2022" name="Allergy">
        <title>Genome assembly and annotation of Periplaneta americana reveal a comprehensive cockroach allergen profile.</title>
        <authorList>
            <person name="Wang L."/>
            <person name="Xiong Q."/>
            <person name="Saelim N."/>
            <person name="Wang L."/>
            <person name="Nong W."/>
            <person name="Wan A.T."/>
            <person name="Shi M."/>
            <person name="Liu X."/>
            <person name="Cao Q."/>
            <person name="Hui J.H.L."/>
            <person name="Sookrung N."/>
            <person name="Leung T.F."/>
            <person name="Tungtrongchitr A."/>
            <person name="Tsui S.K.W."/>
        </authorList>
    </citation>
    <scope>NUCLEOTIDE SEQUENCE [LARGE SCALE GENOMIC DNA]</scope>
    <source>
        <strain evidence="2">PWHHKU_190912</strain>
    </source>
</reference>
<dbReference type="EMBL" id="JAJSOF020000003">
    <property type="protein sequence ID" value="KAJ4449997.1"/>
    <property type="molecule type" value="Genomic_DNA"/>
</dbReference>
<gene>
    <name evidence="2" type="ORF">ANN_01404</name>
</gene>
<dbReference type="Proteomes" id="UP001148838">
    <property type="component" value="Unassembled WGS sequence"/>
</dbReference>
<feature type="region of interest" description="Disordered" evidence="1">
    <location>
        <begin position="25"/>
        <end position="46"/>
    </location>
</feature>
<keyword evidence="3" id="KW-1185">Reference proteome</keyword>
<organism evidence="2 3">
    <name type="scientific">Periplaneta americana</name>
    <name type="common">American cockroach</name>
    <name type="synonym">Blatta americana</name>
    <dbReference type="NCBI Taxonomy" id="6978"/>
    <lineage>
        <taxon>Eukaryota</taxon>
        <taxon>Metazoa</taxon>
        <taxon>Ecdysozoa</taxon>
        <taxon>Arthropoda</taxon>
        <taxon>Hexapoda</taxon>
        <taxon>Insecta</taxon>
        <taxon>Pterygota</taxon>
        <taxon>Neoptera</taxon>
        <taxon>Polyneoptera</taxon>
        <taxon>Dictyoptera</taxon>
        <taxon>Blattodea</taxon>
        <taxon>Blattoidea</taxon>
        <taxon>Blattidae</taxon>
        <taxon>Blattinae</taxon>
        <taxon>Periplaneta</taxon>
    </lineage>
</organism>
<name>A0ABQ8TTG0_PERAM</name>